<accession>A0A4R7AW76</accession>
<keyword evidence="3" id="KW-0645">Protease</keyword>
<feature type="domain" description="Peptidase M15C" evidence="2">
    <location>
        <begin position="206"/>
        <end position="270"/>
    </location>
</feature>
<dbReference type="InterPro" id="IPR039561">
    <property type="entry name" value="Peptidase_M15C"/>
</dbReference>
<keyword evidence="1" id="KW-1133">Transmembrane helix</keyword>
<dbReference type="EMBL" id="SNZP01000024">
    <property type="protein sequence ID" value="TDR70276.1"/>
    <property type="molecule type" value="Genomic_DNA"/>
</dbReference>
<comment type="caution">
    <text evidence="3">The sequence shown here is derived from an EMBL/GenBank/DDBJ whole genome shotgun (WGS) entry which is preliminary data.</text>
</comment>
<dbReference type="InterPro" id="IPR009045">
    <property type="entry name" value="Zn_M74/Hedgehog-like"/>
</dbReference>
<keyword evidence="4" id="KW-1185">Reference proteome</keyword>
<name>A0A4R7AW76_9NEIS</name>
<reference evidence="3 4" key="1">
    <citation type="submission" date="2019-03" db="EMBL/GenBank/DDBJ databases">
        <title>Genomic Encyclopedia of Type Strains, Phase III (KMG-III): the genomes of soil and plant-associated and newly described type strains.</title>
        <authorList>
            <person name="Whitman W."/>
        </authorList>
    </citation>
    <scope>NUCLEOTIDE SEQUENCE [LARGE SCALE GENOMIC DNA]</scope>
    <source>
        <strain evidence="3 4">CECT 8976</strain>
    </source>
</reference>
<organism evidence="3 4">
    <name type="scientific">Paludibacterium purpuratum</name>
    <dbReference type="NCBI Taxonomy" id="1144873"/>
    <lineage>
        <taxon>Bacteria</taxon>
        <taxon>Pseudomonadati</taxon>
        <taxon>Pseudomonadota</taxon>
        <taxon>Betaproteobacteria</taxon>
        <taxon>Neisseriales</taxon>
        <taxon>Chromobacteriaceae</taxon>
        <taxon>Paludibacterium</taxon>
    </lineage>
</organism>
<evidence type="ECO:0000256" key="1">
    <source>
        <dbReference type="SAM" id="Phobius"/>
    </source>
</evidence>
<dbReference type="Proteomes" id="UP000295611">
    <property type="component" value="Unassembled WGS sequence"/>
</dbReference>
<evidence type="ECO:0000259" key="2">
    <source>
        <dbReference type="Pfam" id="PF13539"/>
    </source>
</evidence>
<sequence length="290" mass="32317">MAQLWILLTVLVGLFAILTWLGLRFFVPGALGQGIGTLALGDKVADEAPCAPVAPWYRRSRILARRARVRARRLSRRRDWLLASGSLLLILTVVAVLLRMNAAYRAPTFQGGEYQESRRIQQVLVEDKLVPPPPLPPSAFADVIAERPSLAGADRNWNKLEPSFSQVVLHLMQRMNTRGYQTMLLEGCRSPERQDRLASQSTTVTKAKGGQSRHQYGFAADIAFVRNGKVVISERDPWAMSGYQALGEEARAAGLTWGGVWSFKDYGHIEQPGSLKVLEQMIQQEGRHCI</sequence>
<keyword evidence="1" id="KW-0812">Transmembrane</keyword>
<dbReference type="CDD" id="cd14845">
    <property type="entry name" value="L-Ala-D-Glu_peptidase_like"/>
    <property type="match status" value="1"/>
</dbReference>
<evidence type="ECO:0000313" key="4">
    <source>
        <dbReference type="Proteomes" id="UP000295611"/>
    </source>
</evidence>
<dbReference type="GO" id="GO:0004180">
    <property type="term" value="F:carboxypeptidase activity"/>
    <property type="evidence" value="ECO:0007669"/>
    <property type="project" value="UniProtKB-KW"/>
</dbReference>
<keyword evidence="1" id="KW-0472">Membrane</keyword>
<proteinExistence type="predicted"/>
<feature type="transmembrane region" description="Helical" evidence="1">
    <location>
        <begin position="80"/>
        <end position="100"/>
    </location>
</feature>
<dbReference type="Pfam" id="PF13539">
    <property type="entry name" value="Peptidase_M15_4"/>
    <property type="match status" value="1"/>
</dbReference>
<protein>
    <submittedName>
        <fullName evidence="3">D-alanyl-D-alanine carboxypeptidase-like protein</fullName>
    </submittedName>
</protein>
<dbReference type="SUPFAM" id="SSF55166">
    <property type="entry name" value="Hedgehog/DD-peptidase"/>
    <property type="match status" value="1"/>
</dbReference>
<gene>
    <name evidence="3" type="ORF">DFP86_1246</name>
</gene>
<keyword evidence="3" id="KW-0121">Carboxypeptidase</keyword>
<dbReference type="Gene3D" id="3.30.1380.10">
    <property type="match status" value="1"/>
</dbReference>
<keyword evidence="3" id="KW-0378">Hydrolase</keyword>
<evidence type="ECO:0000313" key="3">
    <source>
        <dbReference type="EMBL" id="TDR70276.1"/>
    </source>
</evidence>
<feature type="transmembrane region" description="Helical" evidence="1">
    <location>
        <begin position="6"/>
        <end position="27"/>
    </location>
</feature>
<dbReference type="AlphaFoldDB" id="A0A4R7AW76"/>